<evidence type="ECO:0000256" key="8">
    <source>
        <dbReference type="SAM" id="Phobius"/>
    </source>
</evidence>
<reference evidence="10 11" key="1">
    <citation type="journal article" date="2011" name="Genome Biol.">
        <title>Genome sequence of the insect pathogenic fungus Cordyceps militaris, a valued traditional Chinese medicine.</title>
        <authorList>
            <person name="Zheng P."/>
            <person name="Xia Y."/>
            <person name="Xiao G."/>
            <person name="Xiong C."/>
            <person name="Hu X."/>
            <person name="Zhang S."/>
            <person name="Zheng H."/>
            <person name="Huang Y."/>
            <person name="Zhou Y."/>
            <person name="Wang S."/>
            <person name="Zhao G.P."/>
            <person name="Liu X."/>
            <person name="St Leger R.J."/>
            <person name="Wang C."/>
        </authorList>
    </citation>
    <scope>NUCLEOTIDE SEQUENCE [LARGE SCALE GENOMIC DNA]</scope>
    <source>
        <strain evidence="10 11">CM01</strain>
    </source>
</reference>
<dbReference type="Pfam" id="PF06011">
    <property type="entry name" value="TRP"/>
    <property type="match status" value="1"/>
</dbReference>
<dbReference type="SMART" id="SM01320">
    <property type="entry name" value="TRP_N"/>
    <property type="match status" value="1"/>
</dbReference>
<evidence type="ECO:0000256" key="3">
    <source>
        <dbReference type="ARBA" id="ARBA00022692"/>
    </source>
</evidence>
<dbReference type="VEuPathDB" id="FungiDB:CCM_06811"/>
<feature type="compositionally biased region" description="Acidic residues" evidence="7">
    <location>
        <begin position="1268"/>
        <end position="1277"/>
    </location>
</feature>
<dbReference type="InterPro" id="IPR010308">
    <property type="entry name" value="TRP_C"/>
</dbReference>
<feature type="compositionally biased region" description="Basic and acidic residues" evidence="7">
    <location>
        <begin position="1286"/>
        <end position="1296"/>
    </location>
</feature>
<feature type="region of interest" description="Disordered" evidence="7">
    <location>
        <begin position="1192"/>
        <end position="1361"/>
    </location>
</feature>
<sequence>MRGTTAERGASFISSNISRRSIAPLLATARMMASQELFGHVFPDDLGLVGGARRLVGGRCQMTRQIDGVGAIAIATGMVLGTSRYLPTAAWAISLLTTTAPRLWLPRAYHLLFLSSITIFCSRPPSLAVLFYSTPSLAAVLIFHHPTVKPPSLLYAIPPNDASVLTPAFNSLPASFFASLFAGVATRAQTALASLAAFATTSKPTDRSMMRKPQSGVARPTTPDSPSPRAHTACQHGSHRQRHRLETQPCRRRSLACADGHPRPLALELSTLTHKARSRRRQLTGAMSTPVVFVYALMALLLAAVPVSAVRIPFTNCLDEKYIIAHKLQWRPVYADARFDTTDPRHMLEVVVWGNVTGAQDTTNPPPTMAQDPIYWKDDGKTNGKIISSANGNNATTLFRRVDVLTYRPVNERVFFCSQGLNGGQCPLGPYFNTSPIDFPNNLTMTTLPRSLSSFSYVNLTHDFGSSYSFSSFSSTLLMLYGDQEATNIGCISSTITPDLGSNRNVIKFMPLVILVICGFAVIFAGNFSPWGSTDIFQWSSNYGRDADQLRLVTPGFGDCLQYLQFAVLTGALSIGYPGFYQPIVSQAAWSTIMFNESFVTDKPGWRNVVDGIYVTHLDNRYGLQHMGQLVGMADDQDIWAGMMVWLCVIILAAAVVVQLGFLIQWIYRRSTKTAEEDLRAKNIPFSIGNVVRILYNYMLLPIVSFSAYQLVIAGSAPVYCVVLACVTLVVLIAFATYLLFLIVTTRPKSVLFDDLPTVLRFGPLYNTYSDEAATFAFIPLVLQFCRGLAIGAVQPSGLAQIVILAICEVIQIFTLNAVKPFQSPTSMNAYHTVFSCLRLVTILLMVAFVPGLGVTEGPKGWIGYAILVIHGGVLIFGFLLSALQTILEVVARMMGAGRDSTVGSTRGGLSKIFGVRQLNKRESHRPIPSRTSQISTAAMIDTEKANRAGYMPANGRVRSSSGGSLGTIMAAHRHRSSSVLDGIDVYSNVHHRPAESPASYLPGTPGETSTFSFLPSPNPAARSSHAPPGQPPTLAALEAADPYYRPPRRRRSTNENSPQEPASGHFAPDQPGLLQPPGQLGEAGDTGTEISRGATPIAPGTAFGPPGTATAALNAVPNRPDYATREVDFYYGVRGPALNSDGLGRKLGTGPADPTGPIATATSWLRNMMGGKSKDKSKGFEVVRSSRMPPAMARNAGFGDETPPEGIPVALGVLRNGPIDDEDEDDNLQPNRAPKPSTALLKTGGEARDSDDEHEPGEPTPVSPISSDDEDEDDGQDSTYYDAPDIPRKSSKRDSANLSYRRMPSLSVVDSQDAGSSHVQDDRSEQAQKPPGSPSIGPPKLPNLPFERTKSQKRLSSMSSMEYRDGFTTVDLGNERPASYGMVSQHAISRVDPKHPRAGLHSSAAELVDENGVPKTN</sequence>
<dbReference type="InterPro" id="IPR032800">
    <property type="entry name" value="TRP_N"/>
</dbReference>
<feature type="region of interest" description="Disordered" evidence="7">
    <location>
        <begin position="203"/>
        <end position="246"/>
    </location>
</feature>
<dbReference type="InterPro" id="IPR040241">
    <property type="entry name" value="TRP_Flc/Pkd2-like"/>
</dbReference>
<evidence type="ECO:0000256" key="1">
    <source>
        <dbReference type="ARBA" id="ARBA00004141"/>
    </source>
</evidence>
<dbReference type="eggNOG" id="ENOG502R2RV">
    <property type="taxonomic scope" value="Eukaryota"/>
</dbReference>
<evidence type="ECO:0000259" key="9">
    <source>
        <dbReference type="SMART" id="SM01320"/>
    </source>
</evidence>
<feature type="transmembrane region" description="Helical" evidence="8">
    <location>
        <begin position="799"/>
        <end position="819"/>
    </location>
</feature>
<dbReference type="OrthoDB" id="5312224at2759"/>
<keyword evidence="11" id="KW-1185">Reference proteome</keyword>
<dbReference type="Proteomes" id="UP000001610">
    <property type="component" value="Unassembled WGS sequence"/>
</dbReference>
<feature type="compositionally biased region" description="Pro residues" evidence="7">
    <location>
        <begin position="1332"/>
        <end position="1343"/>
    </location>
</feature>
<dbReference type="PANTHER" id="PTHR31145:SF6">
    <property type="entry name" value="INTEGRAL MEMBRANE PROTEIN (AFU_ORTHOLOGUE AFUA_7G01610)"/>
    <property type="match status" value="1"/>
</dbReference>
<dbReference type="KEGG" id="cmt:CCM_06811"/>
<feature type="domain" description="ML-like" evidence="9">
    <location>
        <begin position="307"/>
        <end position="503"/>
    </location>
</feature>
<keyword evidence="4" id="KW-0732">Signal</keyword>
<feature type="transmembrane region" description="Helical" evidence="8">
    <location>
        <begin position="509"/>
        <end position="528"/>
    </location>
</feature>
<comment type="similarity">
    <text evidence="2">Belongs to the transient receptor potential (TRP) ion channel family.</text>
</comment>
<dbReference type="RefSeq" id="XP_006672012.1">
    <property type="nucleotide sequence ID" value="XM_006671949.1"/>
</dbReference>
<feature type="region of interest" description="Disordered" evidence="7">
    <location>
        <begin position="994"/>
        <end position="1116"/>
    </location>
</feature>
<feature type="transmembrane region" description="Helical" evidence="8">
    <location>
        <begin position="719"/>
        <end position="744"/>
    </location>
</feature>
<feature type="transmembrane region" description="Helical" evidence="8">
    <location>
        <begin position="862"/>
        <end position="884"/>
    </location>
</feature>
<dbReference type="InParanoid" id="G3JL17"/>
<dbReference type="GO" id="GO:0055085">
    <property type="term" value="P:transmembrane transport"/>
    <property type="evidence" value="ECO:0007669"/>
    <property type="project" value="TreeGrafter"/>
</dbReference>
<feature type="compositionally biased region" description="Polar residues" evidence="7">
    <location>
        <begin position="1007"/>
        <end position="1016"/>
    </location>
</feature>
<evidence type="ECO:0000256" key="6">
    <source>
        <dbReference type="ARBA" id="ARBA00023136"/>
    </source>
</evidence>
<feature type="compositionally biased region" description="Polar residues" evidence="7">
    <location>
        <begin position="1309"/>
        <end position="1319"/>
    </location>
</feature>
<dbReference type="STRING" id="983644.G3JL17"/>
<dbReference type="OMA" id="DIWAGMM"/>
<comment type="subcellular location">
    <subcellularLocation>
        <location evidence="1">Membrane</location>
        <topology evidence="1">Multi-pass membrane protein</topology>
    </subcellularLocation>
</comment>
<accession>G3JL17</accession>
<feature type="transmembrane region" description="Helical" evidence="8">
    <location>
        <begin position="643"/>
        <end position="668"/>
    </location>
</feature>
<feature type="transmembrane region" description="Helical" evidence="8">
    <location>
        <begin position="694"/>
        <end position="712"/>
    </location>
</feature>
<proteinExistence type="inferred from homology"/>
<dbReference type="HOGENOM" id="CLU_004278_0_0_1"/>
<keyword evidence="6 8" id="KW-0472">Membrane</keyword>
<feature type="region of interest" description="Disordered" evidence="7">
    <location>
        <begin position="1394"/>
        <end position="1418"/>
    </location>
</feature>
<evidence type="ECO:0000256" key="4">
    <source>
        <dbReference type="ARBA" id="ARBA00022729"/>
    </source>
</evidence>
<feature type="region of interest" description="Disordered" evidence="7">
    <location>
        <begin position="1370"/>
        <end position="1389"/>
    </location>
</feature>
<evidence type="ECO:0000256" key="7">
    <source>
        <dbReference type="SAM" id="MobiDB-lite"/>
    </source>
</evidence>
<evidence type="ECO:0000256" key="2">
    <source>
        <dbReference type="ARBA" id="ARBA00010642"/>
    </source>
</evidence>
<protein>
    <submittedName>
        <fullName evidence="10">Integral membrane protein</fullName>
    </submittedName>
</protein>
<evidence type="ECO:0000313" key="11">
    <source>
        <dbReference type="Proteomes" id="UP000001610"/>
    </source>
</evidence>
<dbReference type="Pfam" id="PF14558">
    <property type="entry name" value="TRP_N"/>
    <property type="match status" value="1"/>
</dbReference>
<feature type="compositionally biased region" description="Low complexity" evidence="7">
    <location>
        <begin position="1071"/>
        <end position="1081"/>
    </location>
</feature>
<feature type="transmembrane region" description="Helical" evidence="8">
    <location>
        <begin position="126"/>
        <end position="145"/>
    </location>
</feature>
<organism evidence="10 11">
    <name type="scientific">Cordyceps militaris (strain CM01)</name>
    <name type="common">Caterpillar fungus</name>
    <dbReference type="NCBI Taxonomy" id="983644"/>
    <lineage>
        <taxon>Eukaryota</taxon>
        <taxon>Fungi</taxon>
        <taxon>Dikarya</taxon>
        <taxon>Ascomycota</taxon>
        <taxon>Pezizomycotina</taxon>
        <taxon>Sordariomycetes</taxon>
        <taxon>Hypocreomycetidae</taxon>
        <taxon>Hypocreales</taxon>
        <taxon>Cordycipitaceae</taxon>
        <taxon>Cordyceps</taxon>
    </lineage>
</organism>
<dbReference type="GeneID" id="18168822"/>
<dbReference type="EMBL" id="JH126403">
    <property type="protein sequence ID" value="EGX90391.1"/>
    <property type="molecule type" value="Genomic_DNA"/>
</dbReference>
<dbReference type="GO" id="GO:0016020">
    <property type="term" value="C:membrane"/>
    <property type="evidence" value="ECO:0007669"/>
    <property type="project" value="UniProtKB-SubCell"/>
</dbReference>
<keyword evidence="5 8" id="KW-1133">Transmembrane helix</keyword>
<keyword evidence="3 8" id="KW-0812">Transmembrane</keyword>
<evidence type="ECO:0000313" key="10">
    <source>
        <dbReference type="EMBL" id="EGX90391.1"/>
    </source>
</evidence>
<dbReference type="PANTHER" id="PTHR31145">
    <property type="entry name" value="INTEGRAL MEMBRANE PROTEIN (AFU_ORTHOLOGUE AFUA_7G01610)"/>
    <property type="match status" value="1"/>
</dbReference>
<feature type="transmembrane region" description="Helical" evidence="8">
    <location>
        <begin position="283"/>
        <end position="305"/>
    </location>
</feature>
<feature type="compositionally biased region" description="Low complexity" evidence="7">
    <location>
        <begin position="1094"/>
        <end position="1113"/>
    </location>
</feature>
<name>G3JL17_CORMM</name>
<feature type="transmembrane region" description="Helical" evidence="8">
    <location>
        <begin position="831"/>
        <end position="850"/>
    </location>
</feature>
<gene>
    <name evidence="10" type="ORF">CCM_06811</name>
</gene>
<evidence type="ECO:0000256" key="5">
    <source>
        <dbReference type="ARBA" id="ARBA00022989"/>
    </source>
</evidence>